<accession>A0A6L2PTB5</accession>
<protein>
    <submittedName>
        <fullName evidence="1">Uncharacterized protein</fullName>
    </submittedName>
</protein>
<name>A0A6L2PTB5_COPFO</name>
<dbReference type="InParanoid" id="A0A6L2PTB5"/>
<dbReference type="Proteomes" id="UP000502823">
    <property type="component" value="Unassembled WGS sequence"/>
</dbReference>
<evidence type="ECO:0000313" key="2">
    <source>
        <dbReference type="Proteomes" id="UP000502823"/>
    </source>
</evidence>
<evidence type="ECO:0000313" key="1">
    <source>
        <dbReference type="EMBL" id="GFG33868.1"/>
    </source>
</evidence>
<keyword evidence="2" id="KW-1185">Reference proteome</keyword>
<proteinExistence type="predicted"/>
<dbReference type="AlphaFoldDB" id="A0A6L2PTB5"/>
<reference evidence="2" key="1">
    <citation type="submission" date="2020-01" db="EMBL/GenBank/DDBJ databases">
        <title>Draft genome sequence of the Termite Coptotermes fromosanus.</title>
        <authorList>
            <person name="Itakura S."/>
            <person name="Yosikawa Y."/>
            <person name="Umezawa K."/>
        </authorList>
    </citation>
    <scope>NUCLEOTIDE SEQUENCE [LARGE SCALE GENOMIC DNA]</scope>
</reference>
<gene>
    <name evidence="1" type="ORF">Cfor_11057</name>
</gene>
<dbReference type="EMBL" id="BLKM01005284">
    <property type="protein sequence ID" value="GFG33868.1"/>
    <property type="molecule type" value="Genomic_DNA"/>
</dbReference>
<feature type="non-terminal residue" evidence="1">
    <location>
        <position position="90"/>
    </location>
</feature>
<sequence length="90" mass="10302">MCMVLYFIDKCKKLNGCVDGAMMERAEKILLKYSQMKTFPDDLHNLQHNKSIDKKSKLFNLTPVLDDYGIIRLGGRIDAAPEISTNLKRP</sequence>
<dbReference type="OrthoDB" id="8958038at2759"/>
<comment type="caution">
    <text evidence="1">The sequence shown here is derived from an EMBL/GenBank/DDBJ whole genome shotgun (WGS) entry which is preliminary data.</text>
</comment>
<organism evidence="1 2">
    <name type="scientific">Coptotermes formosanus</name>
    <name type="common">Formosan subterranean termite</name>
    <dbReference type="NCBI Taxonomy" id="36987"/>
    <lineage>
        <taxon>Eukaryota</taxon>
        <taxon>Metazoa</taxon>
        <taxon>Ecdysozoa</taxon>
        <taxon>Arthropoda</taxon>
        <taxon>Hexapoda</taxon>
        <taxon>Insecta</taxon>
        <taxon>Pterygota</taxon>
        <taxon>Neoptera</taxon>
        <taxon>Polyneoptera</taxon>
        <taxon>Dictyoptera</taxon>
        <taxon>Blattodea</taxon>
        <taxon>Blattoidea</taxon>
        <taxon>Termitoidae</taxon>
        <taxon>Rhinotermitidae</taxon>
        <taxon>Coptotermes</taxon>
    </lineage>
</organism>